<evidence type="ECO:0000313" key="12">
    <source>
        <dbReference type="EMBL" id="KAG5185729.1"/>
    </source>
</evidence>
<keyword evidence="4" id="KW-0324">Glycolysis</keyword>
<feature type="region of interest" description="Disordered" evidence="9">
    <location>
        <begin position="1"/>
        <end position="412"/>
    </location>
</feature>
<dbReference type="Pfam" id="PF00271">
    <property type="entry name" value="Helicase_C"/>
    <property type="match status" value="1"/>
</dbReference>
<dbReference type="OrthoDB" id="448448at2759"/>
<dbReference type="EMBL" id="JAFCMP010000124">
    <property type="protein sequence ID" value="KAG5185729.1"/>
    <property type="molecule type" value="Genomic_DNA"/>
</dbReference>
<dbReference type="EC" id="5.4.2.11" evidence="2"/>
<evidence type="ECO:0000259" key="11">
    <source>
        <dbReference type="PROSITE" id="PS51194"/>
    </source>
</evidence>
<evidence type="ECO:0000256" key="6">
    <source>
        <dbReference type="PIRSR" id="PIRSR613078-1"/>
    </source>
</evidence>
<evidence type="ECO:0000256" key="7">
    <source>
        <dbReference type="PIRSR" id="PIRSR613078-2"/>
    </source>
</evidence>
<evidence type="ECO:0000259" key="10">
    <source>
        <dbReference type="PROSITE" id="PS51192"/>
    </source>
</evidence>
<dbReference type="Proteomes" id="UP000664859">
    <property type="component" value="Unassembled WGS sequence"/>
</dbReference>
<dbReference type="SUPFAM" id="SSF53254">
    <property type="entry name" value="Phosphoglycerate mutase-like"/>
    <property type="match status" value="1"/>
</dbReference>
<evidence type="ECO:0000256" key="8">
    <source>
        <dbReference type="PIRSR" id="PIRSR613078-3"/>
    </source>
</evidence>
<dbReference type="InterPro" id="IPR005952">
    <property type="entry name" value="Phosphogly_mut1"/>
</dbReference>
<feature type="compositionally biased region" description="Low complexity" evidence="9">
    <location>
        <begin position="206"/>
        <end position="223"/>
    </location>
</feature>
<dbReference type="SMART" id="SM00487">
    <property type="entry name" value="DEXDc"/>
    <property type="match status" value="1"/>
</dbReference>
<dbReference type="PROSITE" id="PS51194">
    <property type="entry name" value="HELICASE_CTER"/>
    <property type="match status" value="1"/>
</dbReference>
<feature type="compositionally biased region" description="Acidic residues" evidence="9">
    <location>
        <begin position="387"/>
        <end position="409"/>
    </location>
</feature>
<dbReference type="Gene3D" id="3.40.50.300">
    <property type="entry name" value="P-loop containing nucleotide triphosphate hydrolases"/>
    <property type="match status" value="1"/>
</dbReference>
<dbReference type="InterPro" id="IPR013078">
    <property type="entry name" value="His_Pase_superF_clade-1"/>
</dbReference>
<dbReference type="InterPro" id="IPR000330">
    <property type="entry name" value="SNF2_N"/>
</dbReference>
<gene>
    <name evidence="12" type="ORF">JKP88DRAFT_348259</name>
</gene>
<protein>
    <recommendedName>
        <fullName evidence="2">phosphoglycerate mutase (2,3-diphosphoglycerate-dependent)</fullName>
        <ecNumber evidence="2">5.4.2.11</ecNumber>
    </recommendedName>
</protein>
<feature type="domain" description="Helicase C-terminal" evidence="11">
    <location>
        <begin position="990"/>
        <end position="1143"/>
    </location>
</feature>
<dbReference type="GO" id="GO:0004619">
    <property type="term" value="F:phosphoglycerate mutase activity"/>
    <property type="evidence" value="ECO:0007669"/>
    <property type="project" value="UniProtKB-EC"/>
</dbReference>
<dbReference type="PROSITE" id="PS51192">
    <property type="entry name" value="HELICASE_ATP_BIND_1"/>
    <property type="match status" value="1"/>
</dbReference>
<evidence type="ECO:0000313" key="13">
    <source>
        <dbReference type="Proteomes" id="UP000664859"/>
    </source>
</evidence>
<feature type="active site" description="Proton donor/acceptor" evidence="6">
    <location>
        <position position="1296"/>
    </location>
</feature>
<dbReference type="GO" id="GO:0006096">
    <property type="term" value="P:glycolytic process"/>
    <property type="evidence" value="ECO:0007669"/>
    <property type="project" value="UniProtKB-KW"/>
</dbReference>
<proteinExistence type="inferred from homology"/>
<dbReference type="InterPro" id="IPR038718">
    <property type="entry name" value="SNF2-like_sf"/>
</dbReference>
<feature type="compositionally biased region" description="Gly residues" evidence="9">
    <location>
        <begin position="244"/>
        <end position="255"/>
    </location>
</feature>
<feature type="compositionally biased region" description="Polar residues" evidence="9">
    <location>
        <begin position="284"/>
        <end position="295"/>
    </location>
</feature>
<reference evidence="12" key="1">
    <citation type="submission" date="2021-02" db="EMBL/GenBank/DDBJ databases">
        <title>First Annotated Genome of the Yellow-green Alga Tribonema minus.</title>
        <authorList>
            <person name="Mahan K.M."/>
        </authorList>
    </citation>
    <scope>NUCLEOTIDE SEQUENCE</scope>
    <source>
        <strain evidence="12">UTEX B ZZ1240</strain>
    </source>
</reference>
<dbReference type="SUPFAM" id="SSF52540">
    <property type="entry name" value="P-loop containing nucleoside triphosphate hydrolases"/>
    <property type="match status" value="2"/>
</dbReference>
<dbReference type="SMART" id="SM00855">
    <property type="entry name" value="PGAM"/>
    <property type="match status" value="1"/>
</dbReference>
<feature type="compositionally biased region" description="Gly residues" evidence="9">
    <location>
        <begin position="45"/>
        <end position="63"/>
    </location>
</feature>
<dbReference type="Pfam" id="PF00176">
    <property type="entry name" value="SNF2-rel_dom"/>
    <property type="match status" value="1"/>
</dbReference>
<feature type="compositionally biased region" description="Basic and acidic residues" evidence="9">
    <location>
        <begin position="32"/>
        <end position="42"/>
    </location>
</feature>
<sequence length="1489" mass="157607">MRAKPRPEPSGGWLQTKAPLTEKQKKANIARVKAERAAEARARRGGGSGGGGRGGGRGAGAARGRGAAAAPAAKRKRKRASDAYADSDELSDDFIARSSDDDEEESAEESSSGRRRARKAAAAKGGRRPPPAARGGGRGGRAVRDVDDIDEEEEFVSGAEDGEEEEDENHELQLTDASDDDVDAQRDGAGADVEAEAAPPPPPPQRAAAAAAAAAPAAAAPSANGQPPRRRLRKNVLASSSGSDGDGSGGGGGSDSDGLGKTPVRGGGEEAKARARVRTAAQAFGSSPETPSVGGTPTTAPASSAPTYNLADSDASDGGTARSAAAAASAAPASAEHALVVSDTSPAMIKRPGKANGSNGGGGGGRSGSGGGGGGNGASAAAPLELASDEGEAEGSGVDTDEGGSSDDEAAARARAMRVLDQCRGLSEKLTAVVAAWAPGARADQSAGSLMLSKVSSSAAVMVVVVVVVVVWAPGARADQSAGSLTLSKVTADHARDAEMFTDADVTAAPRADADYSLDADVNADRARDAEMFTDADVAAACAPGLQLSPYQLAGVNWMGVLRRVGVNGVLADEMGLGKTVQTIAFLGLMSGAGTGPHLIVVPSSVLANWQSELERFCPALEVAIYHGSQAERADMRNGDLGRAAKGLGSWAPHVVLTTYSLWEREAATDDSWAPHVVLTTYSLWKREAATDDRKFLKRFRYEYMVLDEGHSIKNSSGSRFRKLSEVHCKHRLLLSGTPVQNNLKELLALLRSLMPEAFSCGRAPGVLMFRMCCLLALLMFLMPKVFRADAVLNLLEMLEEGMSNGGSAHRGRGGLALPRVADVRGMLSPFVLRRLKSAVLEQLVPKTTDVDVLPLGDMQKQLYDGILKAHLKRKGGGVKGDAAEDTNAVVAAIVGSTTEAKNVFTELRKAANHPLLLLHHYKDDATISRIVEVAYGAAYFGDAATPQMVRKELETFSDYDMHQLCSHFPALEDLTLQQDALFSSAKMVRLRGLLPELQAQGHRVLLFSQWTRILDLMEVFLSEVLGMRYTRLDGSTPVQQRQALIQGFAADPGIAVFLLSTRAGGLGINLTSADTVILHDLDFNPENDKQAEDRIGQTKPVRVIKLVAQGTVDEDIYRLGARKASVSAAVLDEVAPGKKGAQGDADGGTIAGILNRAIRGAAAVLDEVARGKKGAQGDADGGTIAGILSRAIRGYLKRPAEGLGEHGESTHNAQDRFIGWLDVPLDRFIGWLDVPLTEKGEGEARRAGRALAGSNFKFDGVVTSMLKRAIKTSWLVMDELDQAWIPDKRTWLMNERFFGDLVGRNRLESDAIYGTDSVTVWRSEYRVPPPPMPHSNPLHPATDRRYAQPGVAVPSTECMADVEARTSRAWEENFKGRVLAGERLLVCAHAVCLKTLLRYLDDIPEQDIYLDDIPEQDIYLDDIPEQDVVRLAFPRATPIVYFFDEHMQPLRQQGTSATGAHPWSGVFVPLEGGEAAREQVLDAGVNAM</sequence>
<evidence type="ECO:0000256" key="9">
    <source>
        <dbReference type="SAM" id="MobiDB-lite"/>
    </source>
</evidence>
<dbReference type="GO" id="GO:0005524">
    <property type="term" value="F:ATP binding"/>
    <property type="evidence" value="ECO:0007669"/>
    <property type="project" value="InterPro"/>
</dbReference>
<organism evidence="12 13">
    <name type="scientific">Tribonema minus</name>
    <dbReference type="NCBI Taxonomy" id="303371"/>
    <lineage>
        <taxon>Eukaryota</taxon>
        <taxon>Sar</taxon>
        <taxon>Stramenopiles</taxon>
        <taxon>Ochrophyta</taxon>
        <taxon>PX clade</taxon>
        <taxon>Xanthophyceae</taxon>
        <taxon>Tribonematales</taxon>
        <taxon>Tribonemataceae</taxon>
        <taxon>Tribonema</taxon>
    </lineage>
</organism>
<keyword evidence="13" id="KW-1185">Reference proteome</keyword>
<feature type="compositionally biased region" description="Gly residues" evidence="9">
    <location>
        <begin position="358"/>
        <end position="377"/>
    </location>
</feature>
<evidence type="ECO:0000256" key="3">
    <source>
        <dbReference type="ARBA" id="ARBA00022801"/>
    </source>
</evidence>
<keyword evidence="3" id="KW-0378">Hydrolase</keyword>
<dbReference type="InterPro" id="IPR027417">
    <property type="entry name" value="P-loop_NTPase"/>
</dbReference>
<dbReference type="InterPro" id="IPR049730">
    <property type="entry name" value="SNF2/RAD54-like_C"/>
</dbReference>
<comment type="caution">
    <text evidence="12">The sequence shown here is derived from an EMBL/GenBank/DDBJ whole genome shotgun (WGS) entry which is preliminary data.</text>
</comment>
<feature type="compositionally biased region" description="Acidic residues" evidence="9">
    <location>
        <begin position="147"/>
        <end position="169"/>
    </location>
</feature>
<dbReference type="Gene3D" id="3.40.50.1240">
    <property type="entry name" value="Phosphoglycerate mutase-like"/>
    <property type="match status" value="1"/>
</dbReference>
<dbReference type="InterPro" id="IPR001650">
    <property type="entry name" value="Helicase_C-like"/>
</dbReference>
<evidence type="ECO:0000256" key="2">
    <source>
        <dbReference type="ARBA" id="ARBA00012028"/>
    </source>
</evidence>
<dbReference type="InterPro" id="IPR014001">
    <property type="entry name" value="Helicase_ATP-bd"/>
</dbReference>
<dbReference type="SMART" id="SM00490">
    <property type="entry name" value="HELICc"/>
    <property type="match status" value="1"/>
</dbReference>
<comment type="similarity">
    <text evidence="1">Belongs to the phosphoglycerate mutase family. BPG-dependent PGAM subfamily.</text>
</comment>
<feature type="compositionally biased region" description="Low complexity" evidence="9">
    <location>
        <begin position="296"/>
        <end position="335"/>
    </location>
</feature>
<name>A0A835Z3Y7_9STRA</name>
<evidence type="ECO:0000256" key="1">
    <source>
        <dbReference type="ARBA" id="ARBA00006717"/>
    </source>
</evidence>
<feature type="site" description="Transition state stabilizer" evidence="8">
    <location>
        <position position="1390"/>
    </location>
</feature>
<dbReference type="PANTHER" id="PTHR10799">
    <property type="entry name" value="SNF2/RAD54 HELICASE FAMILY"/>
    <property type="match status" value="1"/>
</dbReference>
<feature type="domain" description="Helicase ATP-binding" evidence="10">
    <location>
        <begin position="560"/>
        <end position="757"/>
    </location>
</feature>
<dbReference type="CDD" id="cd18793">
    <property type="entry name" value="SF2_C_SNF"/>
    <property type="match status" value="1"/>
</dbReference>
<feature type="active site" description="Tele-phosphohistidine intermediate" evidence="6">
    <location>
        <position position="1207"/>
    </location>
</feature>
<dbReference type="GO" id="GO:0016787">
    <property type="term" value="F:hydrolase activity"/>
    <property type="evidence" value="ECO:0007669"/>
    <property type="project" value="UniProtKB-KW"/>
</dbReference>
<evidence type="ECO:0000256" key="4">
    <source>
        <dbReference type="ARBA" id="ARBA00023152"/>
    </source>
</evidence>
<dbReference type="CDD" id="cd07067">
    <property type="entry name" value="HP_PGM_like"/>
    <property type="match status" value="1"/>
</dbReference>
<dbReference type="Pfam" id="PF00300">
    <property type="entry name" value="His_Phos_1"/>
    <property type="match status" value="1"/>
</dbReference>
<accession>A0A835Z3Y7</accession>
<dbReference type="Gene3D" id="3.40.50.10810">
    <property type="entry name" value="Tandem AAA-ATPase domain"/>
    <property type="match status" value="1"/>
</dbReference>
<feature type="compositionally biased region" description="Basic residues" evidence="9">
    <location>
        <begin position="113"/>
        <end position="127"/>
    </location>
</feature>
<keyword evidence="5" id="KW-0413">Isomerase</keyword>
<dbReference type="NCBIfam" id="TIGR01258">
    <property type="entry name" value="pgm_1"/>
    <property type="match status" value="1"/>
</dbReference>
<feature type="binding site" evidence="7">
    <location>
        <position position="1269"/>
    </location>
    <ligand>
        <name>substrate</name>
    </ligand>
</feature>
<dbReference type="InterPro" id="IPR029033">
    <property type="entry name" value="His_PPase_superfam"/>
</dbReference>
<evidence type="ECO:0000256" key="5">
    <source>
        <dbReference type="ARBA" id="ARBA00023235"/>
    </source>
</evidence>